<feature type="region of interest" description="Disordered" evidence="1">
    <location>
        <begin position="43"/>
        <end position="77"/>
    </location>
</feature>
<name>A0AAW1FS88_ZOAVI</name>
<comment type="caution">
    <text evidence="2">The sequence shown here is derived from an EMBL/GenBank/DDBJ whole genome shotgun (WGS) entry which is preliminary data.</text>
</comment>
<feature type="compositionally biased region" description="Polar residues" evidence="1">
    <location>
        <begin position="64"/>
        <end position="77"/>
    </location>
</feature>
<gene>
    <name evidence="2" type="ORF">VZT92_005011</name>
</gene>
<evidence type="ECO:0000313" key="3">
    <source>
        <dbReference type="Proteomes" id="UP001488805"/>
    </source>
</evidence>
<dbReference type="Proteomes" id="UP001488805">
    <property type="component" value="Unassembled WGS sequence"/>
</dbReference>
<feature type="region of interest" description="Disordered" evidence="1">
    <location>
        <begin position="1"/>
        <end position="24"/>
    </location>
</feature>
<evidence type="ECO:0000256" key="1">
    <source>
        <dbReference type="SAM" id="MobiDB-lite"/>
    </source>
</evidence>
<sequence>MTNLQVRSAGVGPPSGNGGGQRTRVRAAEAWLGILTLPAATWHRPKAQSSIMQTWPRKPEQGRDSSIPQQASFSRQT</sequence>
<evidence type="ECO:0000313" key="2">
    <source>
        <dbReference type="EMBL" id="KAK9537387.1"/>
    </source>
</evidence>
<protein>
    <submittedName>
        <fullName evidence="2">Uncharacterized protein</fullName>
    </submittedName>
</protein>
<organism evidence="2 3">
    <name type="scientific">Zoarces viviparus</name>
    <name type="common">Viviparous eelpout</name>
    <name type="synonym">Blennius viviparus</name>
    <dbReference type="NCBI Taxonomy" id="48416"/>
    <lineage>
        <taxon>Eukaryota</taxon>
        <taxon>Metazoa</taxon>
        <taxon>Chordata</taxon>
        <taxon>Craniata</taxon>
        <taxon>Vertebrata</taxon>
        <taxon>Euteleostomi</taxon>
        <taxon>Actinopterygii</taxon>
        <taxon>Neopterygii</taxon>
        <taxon>Teleostei</taxon>
        <taxon>Neoteleostei</taxon>
        <taxon>Acanthomorphata</taxon>
        <taxon>Eupercaria</taxon>
        <taxon>Perciformes</taxon>
        <taxon>Cottioidei</taxon>
        <taxon>Zoarcales</taxon>
        <taxon>Zoarcidae</taxon>
        <taxon>Zoarcinae</taxon>
        <taxon>Zoarces</taxon>
    </lineage>
</organism>
<reference evidence="2 3" key="1">
    <citation type="journal article" date="2024" name="Genome Biol. Evol.">
        <title>Chromosome-level genome assembly of the viviparous eelpout Zoarces viviparus.</title>
        <authorList>
            <person name="Fuhrmann N."/>
            <person name="Brasseur M.V."/>
            <person name="Bakowski C.E."/>
            <person name="Podsiadlowski L."/>
            <person name="Prost S."/>
            <person name="Krehenwinkel H."/>
            <person name="Mayer C."/>
        </authorList>
    </citation>
    <scope>NUCLEOTIDE SEQUENCE [LARGE SCALE GENOMIC DNA]</scope>
    <source>
        <strain evidence="2">NO-MEL_2022_Ind0_liver</strain>
    </source>
</reference>
<proteinExistence type="predicted"/>
<accession>A0AAW1FS88</accession>
<keyword evidence="3" id="KW-1185">Reference proteome</keyword>
<dbReference type="AlphaFoldDB" id="A0AAW1FS88"/>
<dbReference type="EMBL" id="JBCEZU010000034">
    <property type="protein sequence ID" value="KAK9537387.1"/>
    <property type="molecule type" value="Genomic_DNA"/>
</dbReference>